<feature type="compositionally biased region" description="Basic and acidic residues" evidence="1">
    <location>
        <begin position="449"/>
        <end position="459"/>
    </location>
</feature>
<accession>A0ABQ8XNL1</accession>
<keyword evidence="3" id="KW-1185">Reference proteome</keyword>
<dbReference type="InterPro" id="IPR035979">
    <property type="entry name" value="RBD_domain_sf"/>
</dbReference>
<protein>
    <submittedName>
        <fullName evidence="2">Fip1-like 1 protein</fullName>
    </submittedName>
</protein>
<feature type="compositionally biased region" description="Low complexity" evidence="1">
    <location>
        <begin position="295"/>
        <end position="312"/>
    </location>
</feature>
<dbReference type="SUPFAM" id="SSF54928">
    <property type="entry name" value="RNA-binding domain, RBD"/>
    <property type="match status" value="1"/>
</dbReference>
<dbReference type="EMBL" id="JAOAOG010000271">
    <property type="protein sequence ID" value="KAJ6234151.1"/>
    <property type="molecule type" value="Genomic_DNA"/>
</dbReference>
<evidence type="ECO:0000256" key="1">
    <source>
        <dbReference type="SAM" id="MobiDB-lite"/>
    </source>
</evidence>
<feature type="compositionally biased region" description="Basic residues" evidence="1">
    <location>
        <begin position="432"/>
        <end position="448"/>
    </location>
</feature>
<feature type="compositionally biased region" description="Basic residues" evidence="1">
    <location>
        <begin position="341"/>
        <end position="392"/>
    </location>
</feature>
<gene>
    <name evidence="2" type="ORF">M0813_03952</name>
</gene>
<name>A0ABQ8XNL1_9EUKA</name>
<feature type="compositionally biased region" description="Basic residues" evidence="1">
    <location>
        <begin position="256"/>
        <end position="294"/>
    </location>
</feature>
<feature type="compositionally biased region" description="Basic and acidic residues" evidence="1">
    <location>
        <begin position="417"/>
        <end position="431"/>
    </location>
</feature>
<dbReference type="Proteomes" id="UP001150062">
    <property type="component" value="Unassembled WGS sequence"/>
</dbReference>
<feature type="region of interest" description="Disordered" evidence="1">
    <location>
        <begin position="16"/>
        <end position="92"/>
    </location>
</feature>
<organism evidence="2 3">
    <name type="scientific">Anaeramoeba flamelloides</name>
    <dbReference type="NCBI Taxonomy" id="1746091"/>
    <lineage>
        <taxon>Eukaryota</taxon>
        <taxon>Metamonada</taxon>
        <taxon>Anaeramoebidae</taxon>
        <taxon>Anaeramoeba</taxon>
    </lineage>
</organism>
<proteinExistence type="predicted"/>
<feature type="region of interest" description="Disordered" evidence="1">
    <location>
        <begin position="235"/>
        <end position="459"/>
    </location>
</feature>
<evidence type="ECO:0000313" key="2">
    <source>
        <dbReference type="EMBL" id="KAJ6234151.1"/>
    </source>
</evidence>
<evidence type="ECO:0000313" key="3">
    <source>
        <dbReference type="Proteomes" id="UP001150062"/>
    </source>
</evidence>
<comment type="caution">
    <text evidence="2">The sequence shown here is derived from an EMBL/GenBank/DDBJ whole genome shotgun (WGS) entry which is preliminary data.</text>
</comment>
<feature type="compositionally biased region" description="Polar residues" evidence="1">
    <location>
        <begin position="31"/>
        <end position="50"/>
    </location>
</feature>
<reference evidence="2" key="1">
    <citation type="submission" date="2022-08" db="EMBL/GenBank/DDBJ databases">
        <title>Novel sulfate-reducing endosymbionts in the free-living metamonad Anaeramoeba.</title>
        <authorList>
            <person name="Jerlstrom-Hultqvist J."/>
            <person name="Cepicka I."/>
            <person name="Gallot-Lavallee L."/>
            <person name="Salas-Leiva D."/>
            <person name="Curtis B.A."/>
            <person name="Zahonova K."/>
            <person name="Pipaliya S."/>
            <person name="Dacks J."/>
            <person name="Roger A.J."/>
        </authorList>
    </citation>
    <scope>NUCLEOTIDE SEQUENCE</scope>
    <source>
        <strain evidence="2">Schooner1</strain>
    </source>
</reference>
<sequence length="569" mass="68253">MRNNQPREGYYYQTHSFRNEEQSQRNRHHSSNLNMGSNELSYNNQNNPPISSRGGLRLGTNSQDRFQSDHHWRGTKNNYNQQQPQRHQRSKQEVVELQKERSSIRLSNLTISLYNVEELAELVREFGQIMKIHLNDHDHSAWIRFIRFDSTRKAYHFLKKRFHRPDGVQVYWPYLQNTELGKNYSGLEDDFDTGIFTQPKHQSRDFYKRLEHLIEQIDNDIDKVRYNNTGNVFEDEKIENQYQSDNKPSLENEKNNKKKKSSHKNTKRGRSKSRSRRKDIKSKSRSRSRGRSRSRSSSSSRSKSMYRSRSNSIQKKKTENSKISKSQRKRSQSPIREKEKPHKHNTKKREKSKDSKKKKETKKRDTKKKEKYSKHSKNSKHSSHSSRRKKRTTSTSESENYQEKIIYNSDSVSDSDLEFKNMSKRKESNKEIKKRSKSRKKYPTKSRSRSIDKEYSEEKENRFDNKIKIEMKSLKKFGIDKEGNLENDYPIYQQKNTKEQLFELIQNEKQKIFHLRKYIKNEKQKKSLFNGFKSLNKLSETIFNNILLKDKHKYKNKGKHFEKSSVKHN</sequence>